<evidence type="ECO:0000256" key="6">
    <source>
        <dbReference type="ARBA" id="ARBA00022692"/>
    </source>
</evidence>
<dbReference type="GO" id="GO:0016020">
    <property type="term" value="C:membrane"/>
    <property type="evidence" value="ECO:0007669"/>
    <property type="project" value="UniProtKB-SubCell"/>
</dbReference>
<evidence type="ECO:0000256" key="15">
    <source>
        <dbReference type="SAM" id="SignalP"/>
    </source>
</evidence>
<dbReference type="GO" id="GO:0020037">
    <property type="term" value="F:heme binding"/>
    <property type="evidence" value="ECO:0007669"/>
    <property type="project" value="InterPro"/>
</dbReference>
<dbReference type="SUPFAM" id="SSF48264">
    <property type="entry name" value="Cytochrome P450"/>
    <property type="match status" value="1"/>
</dbReference>
<dbReference type="GO" id="GO:0005506">
    <property type="term" value="F:iron ion binding"/>
    <property type="evidence" value="ECO:0007669"/>
    <property type="project" value="InterPro"/>
</dbReference>
<evidence type="ECO:0000256" key="8">
    <source>
        <dbReference type="ARBA" id="ARBA00022989"/>
    </source>
</evidence>
<feature type="binding site" description="axial binding residue" evidence="13">
    <location>
        <position position="452"/>
    </location>
    <ligand>
        <name>heme</name>
        <dbReference type="ChEBI" id="CHEBI:30413"/>
    </ligand>
    <ligandPart>
        <name>Fe</name>
        <dbReference type="ChEBI" id="CHEBI:18248"/>
    </ligandPart>
</feature>
<keyword evidence="12" id="KW-0472">Membrane</keyword>
<evidence type="ECO:0000256" key="4">
    <source>
        <dbReference type="ARBA" id="ARBA00010617"/>
    </source>
</evidence>
<keyword evidence="17" id="KW-1185">Reference proteome</keyword>
<comment type="cofactor">
    <cofactor evidence="1 13">
        <name>heme</name>
        <dbReference type="ChEBI" id="CHEBI:30413"/>
    </cofactor>
</comment>
<keyword evidence="6" id="KW-0812">Transmembrane</keyword>
<dbReference type="InterPro" id="IPR050121">
    <property type="entry name" value="Cytochrome_P450_monoxygenase"/>
</dbReference>
<evidence type="ECO:0000313" key="16">
    <source>
        <dbReference type="EMBL" id="KAE9405485.1"/>
    </source>
</evidence>
<dbReference type="InterPro" id="IPR017972">
    <property type="entry name" value="Cyt_P450_CS"/>
</dbReference>
<evidence type="ECO:0000313" key="17">
    <source>
        <dbReference type="Proteomes" id="UP000799118"/>
    </source>
</evidence>
<evidence type="ECO:0000256" key="12">
    <source>
        <dbReference type="ARBA" id="ARBA00023136"/>
    </source>
</evidence>
<evidence type="ECO:0000256" key="9">
    <source>
        <dbReference type="ARBA" id="ARBA00023002"/>
    </source>
</evidence>
<dbReference type="AlphaFoldDB" id="A0A6A4I9W1"/>
<dbReference type="PRINTS" id="PR00385">
    <property type="entry name" value="P450"/>
</dbReference>
<dbReference type="Gene3D" id="1.10.630.10">
    <property type="entry name" value="Cytochrome P450"/>
    <property type="match status" value="1"/>
</dbReference>
<comment type="subcellular location">
    <subcellularLocation>
        <location evidence="2">Membrane</location>
    </subcellularLocation>
</comment>
<evidence type="ECO:0000256" key="11">
    <source>
        <dbReference type="ARBA" id="ARBA00023033"/>
    </source>
</evidence>
<dbReference type="OrthoDB" id="1470350at2759"/>
<dbReference type="PROSITE" id="PS00086">
    <property type="entry name" value="CYTOCHROME_P450"/>
    <property type="match status" value="1"/>
</dbReference>
<keyword evidence="8" id="KW-1133">Transmembrane helix</keyword>
<keyword evidence="15" id="KW-0732">Signal</keyword>
<feature type="chain" id="PRO_5025347553" evidence="15">
    <location>
        <begin position="25"/>
        <end position="515"/>
    </location>
</feature>
<keyword evidence="5 13" id="KW-0349">Heme</keyword>
<reference evidence="16" key="1">
    <citation type="journal article" date="2019" name="Environ. Microbiol.">
        <title>Fungal ecological strategies reflected in gene transcription - a case study of two litter decomposers.</title>
        <authorList>
            <person name="Barbi F."/>
            <person name="Kohler A."/>
            <person name="Barry K."/>
            <person name="Baskaran P."/>
            <person name="Daum C."/>
            <person name="Fauchery L."/>
            <person name="Ihrmark K."/>
            <person name="Kuo A."/>
            <person name="LaButti K."/>
            <person name="Lipzen A."/>
            <person name="Morin E."/>
            <person name="Grigoriev I.V."/>
            <person name="Henrissat B."/>
            <person name="Lindahl B."/>
            <person name="Martin F."/>
        </authorList>
    </citation>
    <scope>NUCLEOTIDE SEQUENCE</scope>
    <source>
        <strain evidence="16">JB14</strain>
    </source>
</reference>
<dbReference type="GO" id="GO:0016705">
    <property type="term" value="F:oxidoreductase activity, acting on paired donors, with incorporation or reduction of molecular oxygen"/>
    <property type="evidence" value="ECO:0007669"/>
    <property type="project" value="InterPro"/>
</dbReference>
<feature type="signal peptide" evidence="15">
    <location>
        <begin position="1"/>
        <end position="24"/>
    </location>
</feature>
<accession>A0A6A4I9W1</accession>
<evidence type="ECO:0000256" key="14">
    <source>
        <dbReference type="RuleBase" id="RU000461"/>
    </source>
</evidence>
<organism evidence="16 17">
    <name type="scientific">Gymnopus androsaceus JB14</name>
    <dbReference type="NCBI Taxonomy" id="1447944"/>
    <lineage>
        <taxon>Eukaryota</taxon>
        <taxon>Fungi</taxon>
        <taxon>Dikarya</taxon>
        <taxon>Basidiomycota</taxon>
        <taxon>Agaricomycotina</taxon>
        <taxon>Agaricomycetes</taxon>
        <taxon>Agaricomycetidae</taxon>
        <taxon>Agaricales</taxon>
        <taxon>Marasmiineae</taxon>
        <taxon>Omphalotaceae</taxon>
        <taxon>Gymnopus</taxon>
    </lineage>
</organism>
<evidence type="ECO:0000256" key="1">
    <source>
        <dbReference type="ARBA" id="ARBA00001971"/>
    </source>
</evidence>
<keyword evidence="10 13" id="KW-0408">Iron</keyword>
<dbReference type="PANTHER" id="PTHR24305">
    <property type="entry name" value="CYTOCHROME P450"/>
    <property type="match status" value="1"/>
</dbReference>
<evidence type="ECO:0000256" key="13">
    <source>
        <dbReference type="PIRSR" id="PIRSR602403-1"/>
    </source>
</evidence>
<comment type="pathway">
    <text evidence="3">Secondary metabolite biosynthesis; terpenoid biosynthesis.</text>
</comment>
<dbReference type="EMBL" id="ML769408">
    <property type="protein sequence ID" value="KAE9405485.1"/>
    <property type="molecule type" value="Genomic_DNA"/>
</dbReference>
<keyword evidence="11 14" id="KW-0503">Monooxygenase</keyword>
<dbReference type="InterPro" id="IPR002403">
    <property type="entry name" value="Cyt_P450_E_grp-IV"/>
</dbReference>
<evidence type="ECO:0000256" key="7">
    <source>
        <dbReference type="ARBA" id="ARBA00022723"/>
    </source>
</evidence>
<sequence>MSYISISLALALVSLWILCHRLLANKTRCLIPGPPSKSLVFGHAVELAQTPVGTCYSAWERMYGPTYMLHGPFLQQRLVIGDPKGLQFVLSRKSFERNAADRAALELFFGRGMFSAEGDEHARMRKTLSGAFSAQSIQEVSHVFFELTDRLVNEWIQNIDTNPIFDISAAIQRLTLDAISMTMFSYDLTTAKSNIPILLQKITNSPPSGKLMILLESLAEKFPVMLNLPSPMKSWCNTLRKSLGVIAEDVWSGREGAGMHAKLLNVLSELGFQNLKEKADVPVTETIAQIVGILFAGTETSANVIVECLYELSKNQDMQNKLRTELVEFEAQKGRQPNIKDLTSTVALPYLDAITRETLRTKAVLTSISRDEYIPLQFPLKGVPPQADQYMVPVKAGMLIEIPVRDGVNVSERIWGNDAKIFNPERWLSPESTAVVNSPSHLLTFGDGPKICLGRIFATAEFKVVISGIIRRFRLHKEEGLEFDFYHMGGNTIKPMVRGQQDKGPQMPLKVNILD</sequence>
<dbReference type="PRINTS" id="PR00465">
    <property type="entry name" value="EP450IV"/>
</dbReference>
<proteinExistence type="inferred from homology"/>
<evidence type="ECO:0000256" key="3">
    <source>
        <dbReference type="ARBA" id="ARBA00004721"/>
    </source>
</evidence>
<protein>
    <submittedName>
        <fullName evidence="16">Cytochrome P450</fullName>
    </submittedName>
</protein>
<name>A0A6A4I9W1_9AGAR</name>
<evidence type="ECO:0000256" key="10">
    <source>
        <dbReference type="ARBA" id="ARBA00023004"/>
    </source>
</evidence>
<gene>
    <name evidence="16" type="ORF">BT96DRAFT_812094</name>
</gene>
<dbReference type="Pfam" id="PF00067">
    <property type="entry name" value="p450"/>
    <property type="match status" value="1"/>
</dbReference>
<evidence type="ECO:0000256" key="5">
    <source>
        <dbReference type="ARBA" id="ARBA00022617"/>
    </source>
</evidence>
<comment type="similarity">
    <text evidence="4 14">Belongs to the cytochrome P450 family.</text>
</comment>
<dbReference type="PANTHER" id="PTHR24305:SF166">
    <property type="entry name" value="CYTOCHROME P450 12A4, MITOCHONDRIAL-RELATED"/>
    <property type="match status" value="1"/>
</dbReference>
<dbReference type="InterPro" id="IPR001128">
    <property type="entry name" value="Cyt_P450"/>
</dbReference>
<evidence type="ECO:0000256" key="2">
    <source>
        <dbReference type="ARBA" id="ARBA00004370"/>
    </source>
</evidence>
<keyword evidence="7 13" id="KW-0479">Metal-binding</keyword>
<dbReference type="Proteomes" id="UP000799118">
    <property type="component" value="Unassembled WGS sequence"/>
</dbReference>
<keyword evidence="9 14" id="KW-0560">Oxidoreductase</keyword>
<dbReference type="GO" id="GO:0004497">
    <property type="term" value="F:monooxygenase activity"/>
    <property type="evidence" value="ECO:0007669"/>
    <property type="project" value="UniProtKB-KW"/>
</dbReference>
<dbReference type="InterPro" id="IPR036396">
    <property type="entry name" value="Cyt_P450_sf"/>
</dbReference>